<dbReference type="InterPro" id="IPR051447">
    <property type="entry name" value="Lipoprotein-release_system"/>
</dbReference>
<dbReference type="AlphaFoldDB" id="A0A0Q0UFT3"/>
<gene>
    <name evidence="1" type="ORF">SAMN04244550_00364</name>
</gene>
<organism evidence="1 2">
    <name type="scientific">Rhodobacter capsulatus</name>
    <name type="common">Rhodopseudomonas capsulata</name>
    <dbReference type="NCBI Taxonomy" id="1061"/>
    <lineage>
        <taxon>Bacteria</taxon>
        <taxon>Pseudomonadati</taxon>
        <taxon>Pseudomonadota</taxon>
        <taxon>Alphaproteobacteria</taxon>
        <taxon>Rhodobacterales</taxon>
        <taxon>Rhodobacter group</taxon>
        <taxon>Rhodobacter</taxon>
    </lineage>
</organism>
<reference evidence="1 2" key="1">
    <citation type="submission" date="2016-10" db="EMBL/GenBank/DDBJ databases">
        <authorList>
            <person name="de Groot N.N."/>
        </authorList>
    </citation>
    <scope>NUCLEOTIDE SEQUENCE [LARGE SCALE GENOMIC DNA]</scope>
    <source>
        <strain evidence="2">DSM 938 / 37b4</strain>
    </source>
</reference>
<protein>
    <submittedName>
        <fullName evidence="1">Putative ABC transport system permease protein</fullName>
    </submittedName>
</protein>
<name>A0A0Q0UFT3_RHOCA</name>
<evidence type="ECO:0000313" key="1">
    <source>
        <dbReference type="EMBL" id="SDE42175.1"/>
    </source>
</evidence>
<proteinExistence type="predicted"/>
<sequence>MKQALMIAWREMRHEWLASLCFVAALAGGLAPLLVVLSLKNGVIEAMVDRLVEDPANRELIAVGAGRHDAAFFELLRQRPDVAFAMPATRSINAQANALRNSAGRETARAVTLIGSGEGDPLLAGAAPFVAPGGVVLSETLAKALQLQAGGQVEILIARDIDGRQEAARADLEVLGVLPAVRYPRAALFLALPDLLAVEMFRDDPAITPADWRSPRAEPDSYASFRLYARRLEDLTPLAAALRAQGVETRPRAQNAELLLGFRDTLGLLYALIAALAVAGFWAAMAANLRAMVARQRVAFSLLSLIGMANRRRRLVPMLQSLILVMAGIVLTLALVLGLDLAVNRLFESTTGETVARLRLCDIGVTLLLGIVTAVTAALWAVRAIDRIGAEDVLREG</sequence>
<dbReference type="EMBL" id="FNAY01000001">
    <property type="protein sequence ID" value="SDE42175.1"/>
    <property type="molecule type" value="Genomic_DNA"/>
</dbReference>
<dbReference type="PANTHER" id="PTHR30489">
    <property type="entry name" value="LIPOPROTEIN-RELEASING SYSTEM TRANSMEMBRANE PROTEIN LOLE"/>
    <property type="match status" value="1"/>
</dbReference>
<dbReference type="RefSeq" id="WP_055209869.1">
    <property type="nucleotide sequence ID" value="NZ_CP061202.1"/>
</dbReference>
<dbReference type="Proteomes" id="UP000183812">
    <property type="component" value="Unassembled WGS sequence"/>
</dbReference>
<dbReference type="GO" id="GO:0098797">
    <property type="term" value="C:plasma membrane protein complex"/>
    <property type="evidence" value="ECO:0007669"/>
    <property type="project" value="TreeGrafter"/>
</dbReference>
<dbReference type="OrthoDB" id="7691572at2"/>
<evidence type="ECO:0000313" key="2">
    <source>
        <dbReference type="Proteomes" id="UP000183812"/>
    </source>
</evidence>
<dbReference type="PANTHER" id="PTHR30489:SF0">
    <property type="entry name" value="LIPOPROTEIN-RELEASING SYSTEM TRANSMEMBRANE PROTEIN LOLE"/>
    <property type="match status" value="1"/>
</dbReference>
<accession>A0A0Q0UFT3</accession>
<dbReference type="GO" id="GO:0044874">
    <property type="term" value="P:lipoprotein localization to outer membrane"/>
    <property type="evidence" value="ECO:0007669"/>
    <property type="project" value="TreeGrafter"/>
</dbReference>